<dbReference type="Gene3D" id="3.60.21.10">
    <property type="match status" value="1"/>
</dbReference>
<organism evidence="2 3">
    <name type="scientific">Roseateles agri</name>
    <dbReference type="NCBI Taxonomy" id="3098619"/>
    <lineage>
        <taxon>Bacteria</taxon>
        <taxon>Pseudomonadati</taxon>
        <taxon>Pseudomonadota</taxon>
        <taxon>Betaproteobacteria</taxon>
        <taxon>Burkholderiales</taxon>
        <taxon>Sphaerotilaceae</taxon>
        <taxon>Roseateles</taxon>
    </lineage>
</organism>
<proteinExistence type="predicted"/>
<name>A0ABU5DQY5_9BURK</name>
<keyword evidence="3" id="KW-1185">Reference proteome</keyword>
<dbReference type="InterPro" id="IPR004843">
    <property type="entry name" value="Calcineurin-like_PHP"/>
</dbReference>
<sequence>MRLLILSDLHLEFRTEPESGERYDYQVPADLDFDVAILAGDIQAPGALGVQWAADPMAFSGRPVIYVPGNHEFYGHVLELQLNAMSREGKDGPVRVLHRSVAVIGGVRFFGVTLWTDFSLPVEADGQWDTDINSSLAAANRDLNDYARIRVMETIDTESRRRDLKRPLKAEDTLVRHWKDRDWLRRELKQPFEGPTVVVTHHAPSSASLPPSRAGDRLPPAYVTHLPDEFFDVPALWIHGHTHVPADYKRGACRIVSNPRGHFLEDGTPENPQFDPGFVIEVPPHVGLRAGEAEG</sequence>
<dbReference type="PANTHER" id="PTHR37844">
    <property type="entry name" value="SER/THR PROTEIN PHOSPHATASE SUPERFAMILY (AFU_ORTHOLOGUE AFUA_1G14840)"/>
    <property type="match status" value="1"/>
</dbReference>
<evidence type="ECO:0000313" key="2">
    <source>
        <dbReference type="EMBL" id="MDY0748733.1"/>
    </source>
</evidence>
<comment type="caution">
    <text evidence="2">The sequence shown here is derived from an EMBL/GenBank/DDBJ whole genome shotgun (WGS) entry which is preliminary data.</text>
</comment>
<reference evidence="2 3" key="1">
    <citation type="submission" date="2023-11" db="EMBL/GenBank/DDBJ databases">
        <title>Paucibacter sp. nov., isolated from fresh soil in Korea.</title>
        <authorList>
            <person name="Le N.T.T."/>
        </authorList>
    </citation>
    <scope>NUCLEOTIDE SEQUENCE [LARGE SCALE GENOMIC DNA]</scope>
    <source>
        <strain evidence="2 3">R3-3</strain>
    </source>
</reference>
<dbReference type="RefSeq" id="WP_320426698.1">
    <property type="nucleotide sequence ID" value="NZ_JAXCLA010000011.1"/>
</dbReference>
<dbReference type="SUPFAM" id="SSF56300">
    <property type="entry name" value="Metallo-dependent phosphatases"/>
    <property type="match status" value="1"/>
</dbReference>
<dbReference type="Pfam" id="PF00149">
    <property type="entry name" value="Metallophos"/>
    <property type="match status" value="1"/>
</dbReference>
<accession>A0ABU5DQY5</accession>
<evidence type="ECO:0000259" key="1">
    <source>
        <dbReference type="Pfam" id="PF00149"/>
    </source>
</evidence>
<feature type="domain" description="Calcineurin-like phosphoesterase" evidence="1">
    <location>
        <begin position="1"/>
        <end position="245"/>
    </location>
</feature>
<dbReference type="EMBL" id="JAXCLA010000011">
    <property type="protein sequence ID" value="MDY0748733.1"/>
    <property type="molecule type" value="Genomic_DNA"/>
</dbReference>
<dbReference type="Proteomes" id="UP001285263">
    <property type="component" value="Unassembled WGS sequence"/>
</dbReference>
<dbReference type="InterPro" id="IPR029052">
    <property type="entry name" value="Metallo-depent_PP-like"/>
</dbReference>
<gene>
    <name evidence="2" type="ORF">SNE35_29815</name>
</gene>
<evidence type="ECO:0000313" key="3">
    <source>
        <dbReference type="Proteomes" id="UP001285263"/>
    </source>
</evidence>
<protein>
    <submittedName>
        <fullName evidence="2">Metallophosphoesterase</fullName>
    </submittedName>
</protein>
<dbReference type="PANTHER" id="PTHR37844:SF2">
    <property type="entry name" value="SER_THR PROTEIN PHOSPHATASE SUPERFAMILY (AFU_ORTHOLOGUE AFUA_1G14840)"/>
    <property type="match status" value="1"/>
</dbReference>